<dbReference type="GO" id="GO:0016301">
    <property type="term" value="F:kinase activity"/>
    <property type="evidence" value="ECO:0007669"/>
    <property type="project" value="UniProtKB-KW"/>
</dbReference>
<dbReference type="CDD" id="cd00082">
    <property type="entry name" value="HisKA"/>
    <property type="match status" value="1"/>
</dbReference>
<dbReference type="InterPro" id="IPR003594">
    <property type="entry name" value="HATPase_dom"/>
</dbReference>
<evidence type="ECO:0000256" key="3">
    <source>
        <dbReference type="ARBA" id="ARBA00022553"/>
    </source>
</evidence>
<dbReference type="EC" id="2.7.13.3" evidence="2"/>
<name>A0ABS8L1W0_9HYPH</name>
<dbReference type="EMBL" id="JAJISD010000014">
    <property type="protein sequence ID" value="MCC8432326.1"/>
    <property type="molecule type" value="Genomic_DNA"/>
</dbReference>
<dbReference type="SUPFAM" id="SSF47384">
    <property type="entry name" value="Homodimeric domain of signal transducing histidine kinase"/>
    <property type="match status" value="1"/>
</dbReference>
<evidence type="ECO:0000256" key="2">
    <source>
        <dbReference type="ARBA" id="ARBA00012438"/>
    </source>
</evidence>
<dbReference type="PANTHER" id="PTHR43102">
    <property type="entry name" value="SLR1143 PROTEIN"/>
    <property type="match status" value="1"/>
</dbReference>
<proteinExistence type="predicted"/>
<dbReference type="Gene3D" id="3.30.450.40">
    <property type="match status" value="1"/>
</dbReference>
<dbReference type="Pfam" id="PF00512">
    <property type="entry name" value="HisKA"/>
    <property type="match status" value="1"/>
</dbReference>
<dbReference type="Gene3D" id="1.10.287.130">
    <property type="match status" value="1"/>
</dbReference>
<dbReference type="InterPro" id="IPR003018">
    <property type="entry name" value="GAF"/>
</dbReference>
<protein>
    <recommendedName>
        <fullName evidence="2">histidine kinase</fullName>
        <ecNumber evidence="2">2.7.13.3</ecNumber>
    </recommendedName>
</protein>
<dbReference type="Proteomes" id="UP001198862">
    <property type="component" value="Unassembled WGS sequence"/>
</dbReference>
<dbReference type="InterPro" id="IPR029016">
    <property type="entry name" value="GAF-like_dom_sf"/>
</dbReference>
<dbReference type="SUPFAM" id="SSF55874">
    <property type="entry name" value="ATPase domain of HSP90 chaperone/DNA topoisomerase II/histidine kinase"/>
    <property type="match status" value="1"/>
</dbReference>
<dbReference type="RefSeq" id="WP_230553746.1">
    <property type="nucleotide sequence ID" value="NZ_JAJISD010000014.1"/>
</dbReference>
<dbReference type="SUPFAM" id="SSF55781">
    <property type="entry name" value="GAF domain-like"/>
    <property type="match status" value="1"/>
</dbReference>
<accession>A0ABS8L1W0</accession>
<dbReference type="SMART" id="SM00388">
    <property type="entry name" value="HisKA"/>
    <property type="match status" value="1"/>
</dbReference>
<dbReference type="Pfam" id="PF01590">
    <property type="entry name" value="GAF"/>
    <property type="match status" value="1"/>
</dbReference>
<evidence type="ECO:0000259" key="4">
    <source>
        <dbReference type="PROSITE" id="PS50109"/>
    </source>
</evidence>
<dbReference type="PANTHER" id="PTHR43102:SF2">
    <property type="entry name" value="GAF DOMAIN-CONTAINING PROTEIN"/>
    <property type="match status" value="1"/>
</dbReference>
<dbReference type="InterPro" id="IPR004358">
    <property type="entry name" value="Sig_transdc_His_kin-like_C"/>
</dbReference>
<dbReference type="PROSITE" id="PS50109">
    <property type="entry name" value="HIS_KIN"/>
    <property type="match status" value="1"/>
</dbReference>
<reference evidence="5 6" key="1">
    <citation type="submission" date="2021-11" db="EMBL/GenBank/DDBJ databases">
        <authorList>
            <person name="Lee D.-H."/>
            <person name="Kim S.-B."/>
        </authorList>
    </citation>
    <scope>NUCLEOTIDE SEQUENCE [LARGE SCALE GENOMIC DNA]</scope>
    <source>
        <strain evidence="5 6">KCTC 52223</strain>
    </source>
</reference>
<evidence type="ECO:0000313" key="6">
    <source>
        <dbReference type="Proteomes" id="UP001198862"/>
    </source>
</evidence>
<organism evidence="5 6">
    <name type="scientific">Reyranella aquatilis</name>
    <dbReference type="NCBI Taxonomy" id="2035356"/>
    <lineage>
        <taxon>Bacteria</taxon>
        <taxon>Pseudomonadati</taxon>
        <taxon>Pseudomonadota</taxon>
        <taxon>Alphaproteobacteria</taxon>
        <taxon>Hyphomicrobiales</taxon>
        <taxon>Reyranellaceae</taxon>
        <taxon>Reyranella</taxon>
    </lineage>
</organism>
<evidence type="ECO:0000256" key="1">
    <source>
        <dbReference type="ARBA" id="ARBA00000085"/>
    </source>
</evidence>
<dbReference type="Gene3D" id="3.30.565.10">
    <property type="entry name" value="Histidine kinase-like ATPase, C-terminal domain"/>
    <property type="match status" value="1"/>
</dbReference>
<evidence type="ECO:0000313" key="5">
    <source>
        <dbReference type="EMBL" id="MCC8432326.1"/>
    </source>
</evidence>
<feature type="domain" description="Histidine kinase" evidence="4">
    <location>
        <begin position="200"/>
        <end position="409"/>
    </location>
</feature>
<dbReference type="InterPro" id="IPR036097">
    <property type="entry name" value="HisK_dim/P_sf"/>
</dbReference>
<dbReference type="CDD" id="cd00075">
    <property type="entry name" value="HATPase"/>
    <property type="match status" value="1"/>
</dbReference>
<keyword evidence="3" id="KW-0597">Phosphoprotein</keyword>
<dbReference type="SMART" id="SM00387">
    <property type="entry name" value="HATPase_c"/>
    <property type="match status" value="1"/>
</dbReference>
<comment type="caution">
    <text evidence="5">The sequence shown here is derived from an EMBL/GenBank/DDBJ whole genome shotgun (WGS) entry which is preliminary data.</text>
</comment>
<dbReference type="PRINTS" id="PR00344">
    <property type="entry name" value="BCTRLSENSOR"/>
</dbReference>
<dbReference type="Pfam" id="PF02518">
    <property type="entry name" value="HATPase_c"/>
    <property type="match status" value="1"/>
</dbReference>
<keyword evidence="5" id="KW-0418">Kinase</keyword>
<dbReference type="InterPro" id="IPR036890">
    <property type="entry name" value="HATPase_C_sf"/>
</dbReference>
<keyword evidence="5" id="KW-0808">Transferase</keyword>
<dbReference type="InterPro" id="IPR005467">
    <property type="entry name" value="His_kinase_dom"/>
</dbReference>
<gene>
    <name evidence="5" type="ORF">LJ725_25405</name>
</gene>
<comment type="catalytic activity">
    <reaction evidence="1">
        <text>ATP + protein L-histidine = ADP + protein N-phospho-L-histidine.</text>
        <dbReference type="EC" id="2.7.13.3"/>
    </reaction>
</comment>
<keyword evidence="6" id="KW-1185">Reference proteome</keyword>
<sequence>MEARRHSDEIRRVAALRAYDILDTPREEEFDEVVRVVSAICGTPISVINLIDSSRQWFKAELGLGVRETPLPASICAHAILQPDLFIVPDTLEDARFADNPLVTGEPHLRFYAGALLESPEGLPLGTICVLDYQPRELDENQKALLRLTARQIMKMIELRRLNAMERIAREKAETRAESTSARLAHANRESELREQFIAVLGHDLRNPLASIQAGADLVKRGRLTLDEMLHLTQGSISRMSTLIDNILDFARGRLGNGIDLERHDVVLTPLLAQVVDELRAASPDRSFVSHIAMDQPVSCDAGRIGQLLSNLLGNAVVYGAPGTPIAIDARIEDGTFGLSVTNHGDPIPAEALARLFEPFFRGEVRASQQGLGLGLYICSEIARAHGGTLTATSTTDATAFLFRMPTLGT</sequence>
<dbReference type="InterPro" id="IPR003661">
    <property type="entry name" value="HisK_dim/P_dom"/>
</dbReference>
<dbReference type="SMART" id="SM00065">
    <property type="entry name" value="GAF"/>
    <property type="match status" value="1"/>
</dbReference>